<sequence>MHILFLSCLKATELIEKKLHFKLSYTERLQLKVHKMMCDACRMYEKQSDFLEKGIEHQQKADLEEIDIEKLKKEIHLHLHHH</sequence>
<dbReference type="Proteomes" id="UP000886047">
    <property type="component" value="Unassembled WGS sequence"/>
</dbReference>
<dbReference type="EMBL" id="DSDK01000275">
    <property type="protein sequence ID" value="HDR50948.1"/>
    <property type="molecule type" value="Genomic_DNA"/>
</dbReference>
<accession>A0A831PPT7</accession>
<reference evidence="1" key="1">
    <citation type="journal article" date="2020" name="mSystems">
        <title>Genome- and Community-Level Interaction Insights into Carbon Utilization and Element Cycling Functions of Hydrothermarchaeota in Hydrothermal Sediment.</title>
        <authorList>
            <person name="Zhou Z."/>
            <person name="Liu Y."/>
            <person name="Xu W."/>
            <person name="Pan J."/>
            <person name="Luo Z.H."/>
            <person name="Li M."/>
        </authorList>
    </citation>
    <scope>NUCLEOTIDE SEQUENCE [LARGE SCALE GENOMIC DNA]</scope>
    <source>
        <strain evidence="1">SpSt-1217</strain>
    </source>
</reference>
<evidence type="ECO:0000313" key="1">
    <source>
        <dbReference type="EMBL" id="HDR50948.1"/>
    </source>
</evidence>
<name>A0A831PPT7_9BACT</name>
<comment type="caution">
    <text evidence="1">The sequence shown here is derived from an EMBL/GenBank/DDBJ whole genome shotgun (WGS) entry which is preliminary data.</text>
</comment>
<dbReference type="AlphaFoldDB" id="A0A831PPT7"/>
<evidence type="ECO:0008006" key="2">
    <source>
        <dbReference type="Google" id="ProtNLM"/>
    </source>
</evidence>
<gene>
    <name evidence="1" type="ORF">ENN90_04910</name>
</gene>
<organism evidence="1">
    <name type="scientific">Mariniphaga anaerophila</name>
    <dbReference type="NCBI Taxonomy" id="1484053"/>
    <lineage>
        <taxon>Bacteria</taxon>
        <taxon>Pseudomonadati</taxon>
        <taxon>Bacteroidota</taxon>
        <taxon>Bacteroidia</taxon>
        <taxon>Marinilabiliales</taxon>
        <taxon>Prolixibacteraceae</taxon>
        <taxon>Mariniphaga</taxon>
    </lineage>
</organism>
<proteinExistence type="predicted"/>
<protein>
    <recommendedName>
        <fullName evidence="2">Zinc-finger</fullName>
    </recommendedName>
</protein>